<evidence type="ECO:0000256" key="1">
    <source>
        <dbReference type="ARBA" id="ARBA00022485"/>
    </source>
</evidence>
<feature type="non-terminal residue" evidence="4">
    <location>
        <position position="369"/>
    </location>
</feature>
<organism evidence="4">
    <name type="scientific">marine metagenome</name>
    <dbReference type="NCBI Taxonomy" id="408172"/>
    <lineage>
        <taxon>unclassified sequences</taxon>
        <taxon>metagenomes</taxon>
        <taxon>ecological metagenomes</taxon>
    </lineage>
</organism>
<dbReference type="PROSITE" id="PS00198">
    <property type="entry name" value="4FE4S_FER_1"/>
    <property type="match status" value="1"/>
</dbReference>
<keyword evidence="1" id="KW-0004">4Fe-4S</keyword>
<dbReference type="InterPro" id="IPR017896">
    <property type="entry name" value="4Fe4S_Fe-S-bd"/>
</dbReference>
<dbReference type="SUPFAM" id="SSF100950">
    <property type="entry name" value="NagB/RpiA/CoA transferase-like"/>
    <property type="match status" value="1"/>
</dbReference>
<dbReference type="AlphaFoldDB" id="A0A382JXM7"/>
<proteinExistence type="predicted"/>
<sequence>MSFSGPKHYRVESAKSLKDRPSVRASVTSATDTFNANRSDAYSQIDSDLWRDWARDVKSHALTNLDQYLEQAETQLLANGAKVHWAETAHDALGLLEEIVRDHGIGTAVKAKSMLSEELGINEHLEDLGVHVRETDLGEYIIQLIGEPPSHIVGPAIHRSLEDCQRLFHEKFGTPLDDGPDALAATAREALREEFLAADLGISGGNFLVAETGTVALIENEGNIRLSTSLPRVHIALVGIEKIVPRLEDVSGFVQLTSRAATGQPIGNFFSLIQGPKRDGDIDGPEEVHVILVDNGRTRLLADDKAWEALRCVRCGACLNICPVYRQTGGHPYGWTYSGPIGAIIAPGMLGIEEAMPLPYASSLCGACV</sequence>
<dbReference type="Pfam" id="PF02589">
    <property type="entry name" value="LUD_dom"/>
    <property type="match status" value="1"/>
</dbReference>
<dbReference type="Pfam" id="PF13183">
    <property type="entry name" value="Fer4_8"/>
    <property type="match status" value="1"/>
</dbReference>
<reference evidence="4" key="1">
    <citation type="submission" date="2018-05" db="EMBL/GenBank/DDBJ databases">
        <authorList>
            <person name="Lanie J.A."/>
            <person name="Ng W.-L."/>
            <person name="Kazmierczak K.M."/>
            <person name="Andrzejewski T.M."/>
            <person name="Davidsen T.M."/>
            <person name="Wayne K.J."/>
            <person name="Tettelin H."/>
            <person name="Glass J.I."/>
            <person name="Rusch D."/>
            <person name="Podicherti R."/>
            <person name="Tsui H.-C.T."/>
            <person name="Winkler M.E."/>
        </authorList>
    </citation>
    <scope>NUCLEOTIDE SEQUENCE</scope>
</reference>
<keyword evidence="1" id="KW-0479">Metal-binding</keyword>
<evidence type="ECO:0000259" key="3">
    <source>
        <dbReference type="PROSITE" id="PS51379"/>
    </source>
</evidence>
<feature type="region of interest" description="Disordered" evidence="2">
    <location>
        <begin position="1"/>
        <end position="28"/>
    </location>
</feature>
<keyword evidence="1" id="KW-0411">Iron-sulfur</keyword>
<accession>A0A382JXM7</accession>
<dbReference type="InterPro" id="IPR017900">
    <property type="entry name" value="4Fe4S_Fe_S_CS"/>
</dbReference>
<dbReference type="Gene3D" id="3.40.50.10420">
    <property type="entry name" value="NagB/RpiA/CoA transferase-like"/>
    <property type="match status" value="1"/>
</dbReference>
<dbReference type="InterPro" id="IPR004452">
    <property type="entry name" value="LutB/LldF"/>
</dbReference>
<gene>
    <name evidence="4" type="ORF">METZ01_LOCUS269383</name>
</gene>
<dbReference type="InterPro" id="IPR024185">
    <property type="entry name" value="FTHF_cligase-like_sf"/>
</dbReference>
<dbReference type="SUPFAM" id="SSF54862">
    <property type="entry name" value="4Fe-4S ferredoxins"/>
    <property type="match status" value="1"/>
</dbReference>
<dbReference type="GO" id="GO:0006089">
    <property type="term" value="P:lactate metabolic process"/>
    <property type="evidence" value="ECO:0007669"/>
    <property type="project" value="InterPro"/>
</dbReference>
<feature type="compositionally biased region" description="Basic and acidic residues" evidence="2">
    <location>
        <begin position="9"/>
        <end position="22"/>
    </location>
</feature>
<dbReference type="PANTHER" id="PTHR47153:SF2">
    <property type="entry name" value="LACTATE UTILIZATION PROTEIN B"/>
    <property type="match status" value="1"/>
</dbReference>
<dbReference type="PANTHER" id="PTHR47153">
    <property type="entry name" value="LACTATE UTILIZATION PROTEIN B"/>
    <property type="match status" value="1"/>
</dbReference>
<dbReference type="EMBL" id="UINC01076915">
    <property type="protein sequence ID" value="SVC16529.1"/>
    <property type="molecule type" value="Genomic_DNA"/>
</dbReference>
<feature type="domain" description="4Fe-4S ferredoxin-type" evidence="3">
    <location>
        <begin position="303"/>
        <end position="324"/>
    </location>
</feature>
<dbReference type="InterPro" id="IPR003741">
    <property type="entry name" value="LUD_dom"/>
</dbReference>
<dbReference type="GO" id="GO:0051539">
    <property type="term" value="F:4 iron, 4 sulfur cluster binding"/>
    <property type="evidence" value="ECO:0007669"/>
    <property type="project" value="UniProtKB-KW"/>
</dbReference>
<dbReference type="InterPro" id="IPR037171">
    <property type="entry name" value="NagB/RpiA_transferase-like"/>
</dbReference>
<dbReference type="PROSITE" id="PS51379">
    <property type="entry name" value="4FE4S_FER_2"/>
    <property type="match status" value="1"/>
</dbReference>
<evidence type="ECO:0000256" key="2">
    <source>
        <dbReference type="SAM" id="MobiDB-lite"/>
    </source>
</evidence>
<keyword evidence="1" id="KW-0408">Iron</keyword>
<name>A0A382JXM7_9ZZZZ</name>
<evidence type="ECO:0000313" key="4">
    <source>
        <dbReference type="EMBL" id="SVC16529.1"/>
    </source>
</evidence>
<protein>
    <recommendedName>
        <fullName evidence="3">4Fe-4S ferredoxin-type domain-containing protein</fullName>
    </recommendedName>
</protein>